<protein>
    <submittedName>
        <fullName evidence="1">Uncharacterized protein</fullName>
    </submittedName>
</protein>
<evidence type="ECO:0000313" key="1">
    <source>
        <dbReference type="EMBL" id="EMA45495.1"/>
    </source>
</evidence>
<reference evidence="1 2" key="1">
    <citation type="journal article" date="2014" name="PLoS Genet.">
        <title>Phylogenetically driven sequencing of extremely halophilic archaea reveals strategies for static and dynamic osmo-response.</title>
        <authorList>
            <person name="Becker E.A."/>
            <person name="Seitzer P.M."/>
            <person name="Tritt A."/>
            <person name="Larsen D."/>
            <person name="Krusor M."/>
            <person name="Yao A.I."/>
            <person name="Wu D."/>
            <person name="Madern D."/>
            <person name="Eisen J.A."/>
            <person name="Darling A.E."/>
            <person name="Facciotti M.T."/>
        </authorList>
    </citation>
    <scope>NUCLEOTIDE SEQUENCE [LARGE SCALE GENOMIC DNA]</scope>
    <source>
        <strain evidence="1 2">DSM 5350</strain>
    </source>
</reference>
<evidence type="ECO:0000313" key="2">
    <source>
        <dbReference type="Proteomes" id="UP000011669"/>
    </source>
</evidence>
<dbReference type="Proteomes" id="UP000011669">
    <property type="component" value="Unassembled WGS sequence"/>
</dbReference>
<comment type="caution">
    <text evidence="1">The sequence shown here is derived from an EMBL/GenBank/DDBJ whole genome shotgun (WGS) entry which is preliminary data.</text>
</comment>
<dbReference type="STRING" id="1227455.C449_07740"/>
<dbReference type="AlphaFoldDB" id="M0MM52"/>
<accession>M0MM52</accession>
<proteinExistence type="predicted"/>
<sequence length="84" mass="9553">MAQKQTTDMDDWEEIGEQAQKAREELFKLHELLGGGDAVPKTVWRDAFEKADGGLSALKSDLEDRMVEEHPDEFDTDVFYGGDY</sequence>
<organism evidence="1 2">
    <name type="scientific">Halococcus saccharolyticus DSM 5350</name>
    <dbReference type="NCBI Taxonomy" id="1227455"/>
    <lineage>
        <taxon>Archaea</taxon>
        <taxon>Methanobacteriati</taxon>
        <taxon>Methanobacteriota</taxon>
        <taxon>Stenosarchaea group</taxon>
        <taxon>Halobacteria</taxon>
        <taxon>Halobacteriales</taxon>
        <taxon>Halococcaceae</taxon>
        <taxon>Halococcus</taxon>
    </lineage>
</organism>
<keyword evidence="2" id="KW-1185">Reference proteome</keyword>
<dbReference type="EMBL" id="AOMD01000018">
    <property type="protein sequence ID" value="EMA45495.1"/>
    <property type="molecule type" value="Genomic_DNA"/>
</dbReference>
<name>M0MM52_9EURY</name>
<dbReference type="InParanoid" id="M0MM52"/>
<dbReference type="PATRIC" id="fig|1227455.4.peg.1584"/>
<gene>
    <name evidence="1" type="ORF">C449_07740</name>
</gene>